<gene>
    <name evidence="3" type="ORF">EH198_18505</name>
</gene>
<keyword evidence="1" id="KW-0812">Transmembrane</keyword>
<keyword evidence="1" id="KW-1133">Transmembrane helix</keyword>
<feature type="transmembrane region" description="Helical" evidence="1">
    <location>
        <begin position="7"/>
        <end position="28"/>
    </location>
</feature>
<dbReference type="AlphaFoldDB" id="A0A3N9P321"/>
<sequence>MGRWKIGSLTAALGCIALGVIIALIQYGKLTYEAIGYLWPALLILLGLEMLMRLLYRSETKTRTSGLAIVLIVLLGLVSGGQSALPGGSLDSLLGKAHLSSVNGTVQTGTNIKKVIISIPNGRVKINGIEGSALTYEGKLLSPGSSQSESEQAMKENWKVRTDGDTVVLEMTAEKSLFSGIYFGFSGNSPYLNVSLPAALAVKIDTSDGSLDVSDLEGGIEADTSNGRIEMRGIKGGVKASTSNGSLNLQSVEGGAHITSSNGSITLENIAGQVYAKSSNGKIVIKSPITGNWDCASSNGSISLTLPQATDATIAADTSNGSLKGSVNWQEKSGDHGSAVLGGGNHAVKLSTTNGSVTADIAE</sequence>
<dbReference type="InterPro" id="IPR025164">
    <property type="entry name" value="Toastrack_DUF4097"/>
</dbReference>
<reference evidence="3 4" key="1">
    <citation type="submission" date="2018-11" db="EMBL/GenBank/DDBJ databases">
        <title>Genome sequence of strain 7197.</title>
        <authorList>
            <person name="Gao J."/>
            <person name="Sun J."/>
        </authorList>
    </citation>
    <scope>NUCLEOTIDE SEQUENCE [LARGE SCALE GENOMIC DNA]</scope>
    <source>
        <strain evidence="3 4">7197</strain>
    </source>
</reference>
<organism evidence="3 4">
    <name type="scientific">Paenibacillus rhizophilus</name>
    <dbReference type="NCBI Taxonomy" id="1850366"/>
    <lineage>
        <taxon>Bacteria</taxon>
        <taxon>Bacillati</taxon>
        <taxon>Bacillota</taxon>
        <taxon>Bacilli</taxon>
        <taxon>Bacillales</taxon>
        <taxon>Paenibacillaceae</taxon>
        <taxon>Paenibacillus</taxon>
    </lineage>
</organism>
<dbReference type="OrthoDB" id="2653298at2"/>
<evidence type="ECO:0000259" key="2">
    <source>
        <dbReference type="Pfam" id="PF13349"/>
    </source>
</evidence>
<dbReference type="Proteomes" id="UP000282529">
    <property type="component" value="Unassembled WGS sequence"/>
</dbReference>
<protein>
    <recommendedName>
        <fullName evidence="2">DUF4097 domain-containing protein</fullName>
    </recommendedName>
</protein>
<proteinExistence type="predicted"/>
<evidence type="ECO:0000256" key="1">
    <source>
        <dbReference type="SAM" id="Phobius"/>
    </source>
</evidence>
<accession>A0A3N9P321</accession>
<evidence type="ECO:0000313" key="4">
    <source>
        <dbReference type="Proteomes" id="UP000282529"/>
    </source>
</evidence>
<comment type="caution">
    <text evidence="3">The sequence shown here is derived from an EMBL/GenBank/DDBJ whole genome shotgun (WGS) entry which is preliminary data.</text>
</comment>
<feature type="domain" description="DUF4097" evidence="2">
    <location>
        <begin position="156"/>
        <end position="358"/>
    </location>
</feature>
<keyword evidence="1" id="KW-0472">Membrane</keyword>
<evidence type="ECO:0000313" key="3">
    <source>
        <dbReference type="EMBL" id="RQW09760.1"/>
    </source>
</evidence>
<feature type="transmembrane region" description="Helical" evidence="1">
    <location>
        <begin position="67"/>
        <end position="85"/>
    </location>
</feature>
<dbReference type="EMBL" id="RQPI01000012">
    <property type="protein sequence ID" value="RQW09760.1"/>
    <property type="molecule type" value="Genomic_DNA"/>
</dbReference>
<dbReference type="RefSeq" id="WP_124696990.1">
    <property type="nucleotide sequence ID" value="NZ_JBHUFE010000026.1"/>
</dbReference>
<feature type="transmembrane region" description="Helical" evidence="1">
    <location>
        <begin position="34"/>
        <end position="55"/>
    </location>
</feature>
<dbReference type="Pfam" id="PF13349">
    <property type="entry name" value="DUF4097"/>
    <property type="match status" value="1"/>
</dbReference>
<keyword evidence="4" id="KW-1185">Reference proteome</keyword>
<name>A0A3N9P321_9BACL</name>